<dbReference type="Proteomes" id="UP000664521">
    <property type="component" value="Unassembled WGS sequence"/>
</dbReference>
<organism evidence="3 4">
    <name type="scientific">Heterodermia speciosa</name>
    <dbReference type="NCBI Taxonomy" id="116794"/>
    <lineage>
        <taxon>Eukaryota</taxon>
        <taxon>Fungi</taxon>
        <taxon>Dikarya</taxon>
        <taxon>Ascomycota</taxon>
        <taxon>Pezizomycotina</taxon>
        <taxon>Lecanoromycetes</taxon>
        <taxon>OSLEUM clade</taxon>
        <taxon>Lecanoromycetidae</taxon>
        <taxon>Caliciales</taxon>
        <taxon>Physciaceae</taxon>
        <taxon>Heterodermia</taxon>
    </lineage>
</organism>
<name>A0A8H3F646_9LECA</name>
<evidence type="ECO:0000313" key="4">
    <source>
        <dbReference type="Proteomes" id="UP000664521"/>
    </source>
</evidence>
<sequence length="515" mass="56273">MSTSRSSSPSKDDLDEISRISKQLAQARKDLNKQARVAEEQARVAVEQGRIAKEAIEAREQLKTALAESRLKEEETSERLIDAEEAVSKWKRLATKLKEQSAAPQVDSALVGDLQARLKHSEEERQKAAHELRQTQEELKSANEKLGALRVALEEYVTSVENLLPGGIKGAITDVPSKALSQALPGQLSQYNQSRPTTDVLVKSQPGNIQLKVDEVASLTHTTACSANSLTAGPQINQQALDTAKGVIDATASCQDLKGEPQLLKTACSDPSTDLKIQNPFTGKLYYRSGGKTKQVPGIKEQFDGGESSASGTQETKSIFKDSSKVIFDNPFKFFFKDPSKSIFENPSKSIFKDASWASITSKPTKNPTRLSQSSIPLQDPEFSPIPTKAMPIFPAAETQVTTTVSAAQDKPSSEKPKVSAAPVLKTPAETQSAFSLFPDDFDTDNPSQFRKDRITAETFLARWSEGPQIWVPESDAHHFTFSGQTSASLAKSEDRGAKRQGSPLQSPRERQKRS</sequence>
<gene>
    <name evidence="3" type="ORF">HETSPECPRED_003602</name>
</gene>
<dbReference type="AlphaFoldDB" id="A0A8H3F646"/>
<accession>A0A8H3F646</accession>
<evidence type="ECO:0000256" key="1">
    <source>
        <dbReference type="SAM" id="Coils"/>
    </source>
</evidence>
<feature type="coiled-coil region" evidence="1">
    <location>
        <begin position="14"/>
        <end position="152"/>
    </location>
</feature>
<evidence type="ECO:0000313" key="3">
    <source>
        <dbReference type="EMBL" id="CAF9917835.1"/>
    </source>
</evidence>
<evidence type="ECO:0000256" key="2">
    <source>
        <dbReference type="SAM" id="MobiDB-lite"/>
    </source>
</evidence>
<reference evidence="3" key="1">
    <citation type="submission" date="2021-03" db="EMBL/GenBank/DDBJ databases">
        <authorList>
            <person name="Tagirdzhanova G."/>
        </authorList>
    </citation>
    <scope>NUCLEOTIDE SEQUENCE</scope>
</reference>
<proteinExistence type="predicted"/>
<keyword evidence="4" id="KW-1185">Reference proteome</keyword>
<keyword evidence="1" id="KW-0175">Coiled coil</keyword>
<dbReference type="EMBL" id="CAJPDS010000020">
    <property type="protein sequence ID" value="CAF9917835.1"/>
    <property type="molecule type" value="Genomic_DNA"/>
</dbReference>
<comment type="caution">
    <text evidence="3">The sequence shown here is derived from an EMBL/GenBank/DDBJ whole genome shotgun (WGS) entry which is preliminary data.</text>
</comment>
<protein>
    <submittedName>
        <fullName evidence="3">Uncharacterized protein</fullName>
    </submittedName>
</protein>
<feature type="region of interest" description="Disordered" evidence="2">
    <location>
        <begin position="475"/>
        <end position="515"/>
    </location>
</feature>